<gene>
    <name evidence="1" type="ORF">T07_3968</name>
</gene>
<dbReference type="EMBL" id="JYDL01000025">
    <property type="protein sequence ID" value="KRX23343.1"/>
    <property type="molecule type" value="Genomic_DNA"/>
</dbReference>
<dbReference type="Proteomes" id="UP000054630">
    <property type="component" value="Unassembled WGS sequence"/>
</dbReference>
<dbReference type="Gene3D" id="2.40.70.10">
    <property type="entry name" value="Acid Proteases"/>
    <property type="match status" value="1"/>
</dbReference>
<proteinExistence type="predicted"/>
<dbReference type="STRING" id="6336.A0A0V0S9J9"/>
<dbReference type="AlphaFoldDB" id="A0A0V0S9J9"/>
<evidence type="ECO:0000313" key="2">
    <source>
        <dbReference type="Proteomes" id="UP000054630"/>
    </source>
</evidence>
<organism evidence="1 2">
    <name type="scientific">Trichinella nelsoni</name>
    <dbReference type="NCBI Taxonomy" id="6336"/>
    <lineage>
        <taxon>Eukaryota</taxon>
        <taxon>Metazoa</taxon>
        <taxon>Ecdysozoa</taxon>
        <taxon>Nematoda</taxon>
        <taxon>Enoplea</taxon>
        <taxon>Dorylaimia</taxon>
        <taxon>Trichinellida</taxon>
        <taxon>Trichinellidae</taxon>
        <taxon>Trichinella</taxon>
    </lineage>
</organism>
<evidence type="ECO:0008006" key="3">
    <source>
        <dbReference type="Google" id="ProtNLM"/>
    </source>
</evidence>
<keyword evidence="2" id="KW-1185">Reference proteome</keyword>
<sequence length="122" mass="13219">MAGLQADETPRVNGKLSGTRFSLLLDTRAVASVIPESLWQIASGGEPLETETGTILLADGRRMCISGVGVVPLQLGRWRGRVPVMVVRTLEIPASWERTSSTCSFGQSNGKLRKLPGWTARR</sequence>
<dbReference type="SUPFAM" id="SSF50630">
    <property type="entry name" value="Acid proteases"/>
    <property type="match status" value="1"/>
</dbReference>
<comment type="caution">
    <text evidence="1">The sequence shown here is derived from an EMBL/GenBank/DDBJ whole genome shotgun (WGS) entry which is preliminary data.</text>
</comment>
<protein>
    <recommendedName>
        <fullName evidence="3">Peptidase A2 domain-containing protein</fullName>
    </recommendedName>
</protein>
<dbReference type="InterPro" id="IPR021109">
    <property type="entry name" value="Peptidase_aspartic_dom_sf"/>
</dbReference>
<evidence type="ECO:0000313" key="1">
    <source>
        <dbReference type="EMBL" id="KRX23343.1"/>
    </source>
</evidence>
<accession>A0A0V0S9J9</accession>
<reference evidence="1 2" key="1">
    <citation type="submission" date="2015-01" db="EMBL/GenBank/DDBJ databases">
        <title>Evolution of Trichinella species and genotypes.</title>
        <authorList>
            <person name="Korhonen P.K."/>
            <person name="Edoardo P."/>
            <person name="Giuseppe L.R."/>
            <person name="Gasser R.B."/>
        </authorList>
    </citation>
    <scope>NUCLEOTIDE SEQUENCE [LARGE SCALE GENOMIC DNA]</scope>
    <source>
        <strain evidence="1">ISS37</strain>
    </source>
</reference>
<name>A0A0V0S9J9_9BILA</name>
<dbReference type="OrthoDB" id="5920102at2759"/>